<dbReference type="Proteomes" id="UP001055879">
    <property type="component" value="Linkage Group LG04"/>
</dbReference>
<keyword evidence="2" id="KW-1185">Reference proteome</keyword>
<proteinExistence type="predicted"/>
<evidence type="ECO:0000313" key="1">
    <source>
        <dbReference type="EMBL" id="KAI3734626.1"/>
    </source>
</evidence>
<accession>A0ACB9CK43</accession>
<reference evidence="2" key="1">
    <citation type="journal article" date="2022" name="Mol. Ecol. Resour.">
        <title>The genomes of chicory, endive, great burdock and yacon provide insights into Asteraceae palaeo-polyploidization history and plant inulin production.</title>
        <authorList>
            <person name="Fan W."/>
            <person name="Wang S."/>
            <person name="Wang H."/>
            <person name="Wang A."/>
            <person name="Jiang F."/>
            <person name="Liu H."/>
            <person name="Zhao H."/>
            <person name="Xu D."/>
            <person name="Zhang Y."/>
        </authorList>
    </citation>
    <scope>NUCLEOTIDE SEQUENCE [LARGE SCALE GENOMIC DNA]</scope>
    <source>
        <strain evidence="2">cv. Niubang</strain>
    </source>
</reference>
<protein>
    <submittedName>
        <fullName evidence="1">Uncharacterized protein</fullName>
    </submittedName>
</protein>
<comment type="caution">
    <text evidence="1">The sequence shown here is derived from an EMBL/GenBank/DDBJ whole genome shotgun (WGS) entry which is preliminary data.</text>
</comment>
<reference evidence="1 2" key="2">
    <citation type="journal article" date="2022" name="Mol. Ecol. Resour.">
        <title>The genomes of chicory, endive, great burdock and yacon provide insights into Asteraceae paleo-polyploidization history and plant inulin production.</title>
        <authorList>
            <person name="Fan W."/>
            <person name="Wang S."/>
            <person name="Wang H."/>
            <person name="Wang A."/>
            <person name="Jiang F."/>
            <person name="Liu H."/>
            <person name="Zhao H."/>
            <person name="Xu D."/>
            <person name="Zhang Y."/>
        </authorList>
    </citation>
    <scope>NUCLEOTIDE SEQUENCE [LARGE SCALE GENOMIC DNA]</scope>
    <source>
        <strain evidence="2">cv. Niubang</strain>
    </source>
</reference>
<evidence type="ECO:0000313" key="2">
    <source>
        <dbReference type="Proteomes" id="UP001055879"/>
    </source>
</evidence>
<gene>
    <name evidence="1" type="ORF">L6452_14099</name>
</gene>
<name>A0ACB9CK43_ARCLA</name>
<sequence>MEANLAGLVFCPNSATCNTRRFSFVTGSIDLVQIEVICSEHDRAEAQCDSCHLISKPIKIRPAPMASKSTMLTLQQPSSIDHFPNLQMQS</sequence>
<dbReference type="EMBL" id="CM042050">
    <property type="protein sequence ID" value="KAI3734626.1"/>
    <property type="molecule type" value="Genomic_DNA"/>
</dbReference>
<organism evidence="1 2">
    <name type="scientific">Arctium lappa</name>
    <name type="common">Greater burdock</name>
    <name type="synonym">Lappa major</name>
    <dbReference type="NCBI Taxonomy" id="4217"/>
    <lineage>
        <taxon>Eukaryota</taxon>
        <taxon>Viridiplantae</taxon>
        <taxon>Streptophyta</taxon>
        <taxon>Embryophyta</taxon>
        <taxon>Tracheophyta</taxon>
        <taxon>Spermatophyta</taxon>
        <taxon>Magnoliopsida</taxon>
        <taxon>eudicotyledons</taxon>
        <taxon>Gunneridae</taxon>
        <taxon>Pentapetalae</taxon>
        <taxon>asterids</taxon>
        <taxon>campanulids</taxon>
        <taxon>Asterales</taxon>
        <taxon>Asteraceae</taxon>
        <taxon>Carduoideae</taxon>
        <taxon>Cardueae</taxon>
        <taxon>Arctiinae</taxon>
        <taxon>Arctium</taxon>
    </lineage>
</organism>